<dbReference type="OrthoDB" id="273564at2"/>
<dbReference type="Proteomes" id="UP000484015">
    <property type="component" value="Unassembled WGS sequence"/>
</dbReference>
<evidence type="ECO:0000313" key="1">
    <source>
        <dbReference type="EMBL" id="MTW03823.1"/>
    </source>
</evidence>
<proteinExistence type="predicted"/>
<reference evidence="1 2" key="1">
    <citation type="submission" date="2019-11" db="EMBL/GenBank/DDBJ databases">
        <title>Type strains purchased from KCTC, JCM and DSMZ.</title>
        <authorList>
            <person name="Lu H."/>
        </authorList>
    </citation>
    <scope>NUCLEOTIDE SEQUENCE [LARGE SCALE GENOMIC DNA]</scope>
    <source>
        <strain evidence="1 2">KCTC 42409</strain>
    </source>
</reference>
<name>A0A6L6Q1U8_9BURK</name>
<dbReference type="RefSeq" id="WP_155440176.1">
    <property type="nucleotide sequence ID" value="NZ_WNLA01000011.1"/>
</dbReference>
<organism evidence="1 2">
    <name type="scientific">Pseudoduganella ginsengisoli</name>
    <dbReference type="NCBI Taxonomy" id="1462440"/>
    <lineage>
        <taxon>Bacteria</taxon>
        <taxon>Pseudomonadati</taxon>
        <taxon>Pseudomonadota</taxon>
        <taxon>Betaproteobacteria</taxon>
        <taxon>Burkholderiales</taxon>
        <taxon>Oxalobacteraceae</taxon>
        <taxon>Telluria group</taxon>
        <taxon>Pseudoduganella</taxon>
    </lineage>
</organism>
<sequence length="183" mass="20274">MTTPALSPSDTPFVFLHEFPERPSVLAHPPQGLQPGLVFLRFDVSLNEEHVFLRLLHEGAVAADLGERAHHYNLLVLARLRLDDAQRGIDSASQGWVGMEQLSRMLGLDPCHINIHIHRARRQLAQALPPALRHIDVVERRRGELRFGPYGIHIMRGARLEALAAGLDSAAMPASAAGACNRW</sequence>
<evidence type="ECO:0000313" key="2">
    <source>
        <dbReference type="Proteomes" id="UP000484015"/>
    </source>
</evidence>
<accession>A0A6L6Q1U8</accession>
<protein>
    <submittedName>
        <fullName evidence="1">Uncharacterized protein</fullName>
    </submittedName>
</protein>
<gene>
    <name evidence="1" type="ORF">GM668_17200</name>
</gene>
<dbReference type="AlphaFoldDB" id="A0A6L6Q1U8"/>
<keyword evidence="2" id="KW-1185">Reference proteome</keyword>
<comment type="caution">
    <text evidence="1">The sequence shown here is derived from an EMBL/GenBank/DDBJ whole genome shotgun (WGS) entry which is preliminary data.</text>
</comment>
<dbReference type="EMBL" id="WNLA01000011">
    <property type="protein sequence ID" value="MTW03823.1"/>
    <property type="molecule type" value="Genomic_DNA"/>
</dbReference>